<dbReference type="PANTHER" id="PTHR34406">
    <property type="entry name" value="PROTEIN YCEI"/>
    <property type="match status" value="1"/>
</dbReference>
<proteinExistence type="inferred from homology"/>
<evidence type="ECO:0000313" key="4">
    <source>
        <dbReference type="Proteomes" id="UP001501020"/>
    </source>
</evidence>
<dbReference type="PANTHER" id="PTHR34406:SF1">
    <property type="entry name" value="PROTEIN YCEI"/>
    <property type="match status" value="1"/>
</dbReference>
<organism evidence="3 4">
    <name type="scientific">Actinomadura napierensis</name>
    <dbReference type="NCBI Taxonomy" id="267854"/>
    <lineage>
        <taxon>Bacteria</taxon>
        <taxon>Bacillati</taxon>
        <taxon>Actinomycetota</taxon>
        <taxon>Actinomycetes</taxon>
        <taxon>Streptosporangiales</taxon>
        <taxon>Thermomonosporaceae</taxon>
        <taxon>Actinomadura</taxon>
    </lineage>
</organism>
<sequence length="181" mass="19856">MTTVTTLSELTGDYVLDTARTRIGFVARHTLTTKVYGRFDEFEGGAHLDGGDPSKSSARLTIRAGSIQTRNRRRDEYLCRTFLDVAAHPDLTFASTGVRPSGDDGFAVTGDLTVRGVTRPVTVEFTLIEAEDDPADGFRVRFEGGVPIDREDWGVSGSALTRAMVRPKVMLEFDVTAVRRP</sequence>
<dbReference type="InterPro" id="IPR007372">
    <property type="entry name" value="Lipid/polyisoprenoid-bd_YceI"/>
</dbReference>
<name>A0ABP5M1U2_9ACTN</name>
<dbReference type="SUPFAM" id="SSF101874">
    <property type="entry name" value="YceI-like"/>
    <property type="match status" value="1"/>
</dbReference>
<dbReference type="RefSeq" id="WP_344277883.1">
    <property type="nucleotide sequence ID" value="NZ_BAAAMR010000086.1"/>
</dbReference>
<reference evidence="4" key="1">
    <citation type="journal article" date="2019" name="Int. J. Syst. Evol. Microbiol.">
        <title>The Global Catalogue of Microorganisms (GCM) 10K type strain sequencing project: providing services to taxonomists for standard genome sequencing and annotation.</title>
        <authorList>
            <consortium name="The Broad Institute Genomics Platform"/>
            <consortium name="The Broad Institute Genome Sequencing Center for Infectious Disease"/>
            <person name="Wu L."/>
            <person name="Ma J."/>
        </authorList>
    </citation>
    <scope>NUCLEOTIDE SEQUENCE [LARGE SCALE GENOMIC DNA]</scope>
    <source>
        <strain evidence="4">JCM 13850</strain>
    </source>
</reference>
<feature type="domain" description="Lipid/polyisoprenoid-binding YceI-like" evidence="2">
    <location>
        <begin position="13"/>
        <end position="178"/>
    </location>
</feature>
<dbReference type="Gene3D" id="2.40.128.110">
    <property type="entry name" value="Lipid/polyisoprenoid-binding, YceI-like"/>
    <property type="match status" value="1"/>
</dbReference>
<evidence type="ECO:0000313" key="3">
    <source>
        <dbReference type="EMBL" id="GAA2159671.1"/>
    </source>
</evidence>
<comment type="caution">
    <text evidence="3">The sequence shown here is derived from an EMBL/GenBank/DDBJ whole genome shotgun (WGS) entry which is preliminary data.</text>
</comment>
<dbReference type="EMBL" id="BAAAMR010000086">
    <property type="protein sequence ID" value="GAA2159671.1"/>
    <property type="molecule type" value="Genomic_DNA"/>
</dbReference>
<dbReference type="Proteomes" id="UP001501020">
    <property type="component" value="Unassembled WGS sequence"/>
</dbReference>
<evidence type="ECO:0000256" key="1">
    <source>
        <dbReference type="ARBA" id="ARBA00008812"/>
    </source>
</evidence>
<evidence type="ECO:0000259" key="2">
    <source>
        <dbReference type="SMART" id="SM00867"/>
    </source>
</evidence>
<dbReference type="SMART" id="SM00867">
    <property type="entry name" value="YceI"/>
    <property type="match status" value="1"/>
</dbReference>
<comment type="similarity">
    <text evidence="1">Belongs to the UPF0312 family.</text>
</comment>
<protein>
    <submittedName>
        <fullName evidence="3">YceI family protein</fullName>
    </submittedName>
</protein>
<keyword evidence="4" id="KW-1185">Reference proteome</keyword>
<dbReference type="InterPro" id="IPR036761">
    <property type="entry name" value="TTHA0802/YceI-like_sf"/>
</dbReference>
<dbReference type="Pfam" id="PF04264">
    <property type="entry name" value="YceI"/>
    <property type="match status" value="1"/>
</dbReference>
<accession>A0ABP5M1U2</accession>
<gene>
    <name evidence="3" type="ORF">GCM10009727_71770</name>
</gene>